<protein>
    <recommendedName>
        <fullName evidence="4">Cyanophycinase</fullName>
    </recommendedName>
</protein>
<dbReference type="PANTHER" id="PTHR36175">
    <property type="entry name" value="CYANOPHYCINASE"/>
    <property type="match status" value="1"/>
</dbReference>
<dbReference type="OrthoDB" id="9799980at2"/>
<accession>A0A4U1BAE6</accession>
<dbReference type="EMBL" id="SWDB01000003">
    <property type="protein sequence ID" value="TKB47493.1"/>
    <property type="molecule type" value="Genomic_DNA"/>
</dbReference>
<dbReference type="SUPFAM" id="SSF52317">
    <property type="entry name" value="Class I glutamine amidotransferase-like"/>
    <property type="match status" value="1"/>
</dbReference>
<evidence type="ECO:0000313" key="3">
    <source>
        <dbReference type="Proteomes" id="UP000307999"/>
    </source>
</evidence>
<feature type="signal peptide" evidence="1">
    <location>
        <begin position="1"/>
        <end position="24"/>
    </location>
</feature>
<sequence>MFLKFVKIPLCCVTLLLLSGFSYASEQRLYLVGGGIKTCSSMSPGQCLNEDEINSSVNATAIPAKTESLYQLTPQNIQTFASHWPADELPEFRKLTLKLLNKAVQRKAKLLNKKQLLELVGKKDKKSVIRQLPDRQYFMMLDALEVPRFKNGKRLKESVYLEQTKSPFSKEIYQTFVKSAELKRAAKSASTALDFQHENGQQTPASRPKVLIVTASARDTFEAVDFYLQVFSQAGADSEWLPIDAAVNSAWQTDAELSKACENLEKHRAEIHGAIKRRIIYPDLVKQQRLSCEYPERLVAKIQQADGIFFNGGDQSFTVASFKQKDNSDNPVLAAIRQQLEANQLIVGGTSAGTAVMAGNAAAPHQIPMITNGRSEVSMFRNAQADVLPDAGCQKASACDDVLNDDLTYRSRGGLGLFPYGITDTHFSERGREGRLVNLVRQTDAALGVGVDEATALVVAWQQADHPQFSIVGQGGVYVVEENGDKISTHYLTRDDEFILKKERLAVNLADWKRTVAKQQGDTSLSIPAGNIFNHDQFQQTLNRFCESGGTVLRVQAAWQDNTRDIQLTTSTTSQFAAGTTNLNAVKKDYCSYTNLFWQDGEEN</sequence>
<evidence type="ECO:0000313" key="2">
    <source>
        <dbReference type="EMBL" id="TKB47493.1"/>
    </source>
</evidence>
<dbReference type="CDD" id="cd03145">
    <property type="entry name" value="GAT1_cyanophycinase"/>
    <property type="match status" value="1"/>
</dbReference>
<comment type="caution">
    <text evidence="2">The sequence shown here is derived from an EMBL/GenBank/DDBJ whole genome shotgun (WGS) entry which is preliminary data.</text>
</comment>
<gene>
    <name evidence="2" type="ORF">E8M12_01535</name>
</gene>
<dbReference type="AlphaFoldDB" id="A0A4U1BAE6"/>
<evidence type="ECO:0008006" key="4">
    <source>
        <dbReference type="Google" id="ProtNLM"/>
    </source>
</evidence>
<keyword evidence="1" id="KW-0732">Signal</keyword>
<name>A0A4U1BAE6_9GAMM</name>
<reference evidence="2 3" key="1">
    <citation type="submission" date="2019-04" db="EMBL/GenBank/DDBJ databases">
        <title>Thalassotalea guangxiensis sp. nov., isolated from sediment of the coastal wetland.</title>
        <authorList>
            <person name="Zheng S."/>
            <person name="Zhang D."/>
        </authorList>
    </citation>
    <scope>NUCLEOTIDE SEQUENCE [LARGE SCALE GENOMIC DNA]</scope>
    <source>
        <strain evidence="2 3">ZS-4</strain>
    </source>
</reference>
<dbReference type="Proteomes" id="UP000307999">
    <property type="component" value="Unassembled WGS sequence"/>
</dbReference>
<feature type="chain" id="PRO_5020459294" description="Cyanophycinase" evidence="1">
    <location>
        <begin position="25"/>
        <end position="604"/>
    </location>
</feature>
<organism evidence="2 3">
    <name type="scientific">Thalassotalea mangrovi</name>
    <dbReference type="NCBI Taxonomy" id="2572245"/>
    <lineage>
        <taxon>Bacteria</taxon>
        <taxon>Pseudomonadati</taxon>
        <taxon>Pseudomonadota</taxon>
        <taxon>Gammaproteobacteria</taxon>
        <taxon>Alteromonadales</taxon>
        <taxon>Colwelliaceae</taxon>
        <taxon>Thalassotalea</taxon>
    </lineage>
</organism>
<dbReference type="RefSeq" id="WP_136734304.1">
    <property type="nucleotide sequence ID" value="NZ_SWDB01000003.1"/>
</dbReference>
<evidence type="ECO:0000256" key="1">
    <source>
        <dbReference type="SAM" id="SignalP"/>
    </source>
</evidence>
<dbReference type="PANTHER" id="PTHR36175:SF1">
    <property type="entry name" value="CYANOPHYCINASE"/>
    <property type="match status" value="1"/>
</dbReference>
<dbReference type="Gene3D" id="3.40.50.880">
    <property type="match status" value="1"/>
</dbReference>
<proteinExistence type="predicted"/>
<dbReference type="InterPro" id="IPR029062">
    <property type="entry name" value="Class_I_gatase-like"/>
</dbReference>
<keyword evidence="3" id="KW-1185">Reference proteome</keyword>